<feature type="compositionally biased region" description="Polar residues" evidence="1">
    <location>
        <begin position="1"/>
        <end position="11"/>
    </location>
</feature>
<organism evidence="2 3">
    <name type="scientific">Bifidobacterium imperatoris</name>
    <dbReference type="NCBI Taxonomy" id="2020965"/>
    <lineage>
        <taxon>Bacteria</taxon>
        <taxon>Bacillati</taxon>
        <taxon>Actinomycetota</taxon>
        <taxon>Actinomycetes</taxon>
        <taxon>Bifidobacteriales</taxon>
        <taxon>Bifidobacteriaceae</taxon>
        <taxon>Bifidobacterium</taxon>
    </lineage>
</organism>
<reference evidence="2 3" key="1">
    <citation type="submission" date="2021-03" db="EMBL/GenBank/DDBJ databases">
        <title>Genome sequencing of Bifidobacterium imperatoris JCM 32708.</title>
        <authorList>
            <person name="Kim J."/>
        </authorList>
    </citation>
    <scope>NUCLEOTIDE SEQUENCE [LARGE SCALE GENOMIC DNA]</scope>
    <source>
        <strain evidence="2 3">JCM 32708</strain>
    </source>
</reference>
<sequence length="288" mass="33738">MATDTSYSNQSQRRKEPMENEPTDHRHEQVIEPDCHAQGIIWVGDTSQPGTLERLQHEFDAIGNIMPAFEVTGFDNFDRHYLNKYDYPKAFTLCRHMWNEQHDEWHLQAPNNTAFDQTILRSRVPVNWHCTTDLCLRYHKEGDEVTTDWDSSHQFFSVMRLDDLKRDHMLTGDDERREESVVALIEHHSGLVLPLPDHAAISWMYYNDGAGIEVSVYDGKSLHWQMDTYPEYFDPDVLLNEDDVELDIANCLDLLEQIQKGFLNPRELPAKDVPACPIRQRDNKERNR</sequence>
<dbReference type="RefSeq" id="WP_133124969.1">
    <property type="nucleotide sequence ID" value="NZ_CP071591.1"/>
</dbReference>
<accession>A0ABX7S280</accession>
<evidence type="ECO:0000313" key="2">
    <source>
        <dbReference type="EMBL" id="QSY57728.1"/>
    </source>
</evidence>
<protein>
    <submittedName>
        <fullName evidence="2">Uncharacterized protein</fullName>
    </submittedName>
</protein>
<dbReference type="Proteomes" id="UP000663067">
    <property type="component" value="Chromosome"/>
</dbReference>
<keyword evidence="3" id="KW-1185">Reference proteome</keyword>
<feature type="compositionally biased region" description="Basic and acidic residues" evidence="1">
    <location>
        <begin position="13"/>
        <end position="26"/>
    </location>
</feature>
<evidence type="ECO:0000313" key="3">
    <source>
        <dbReference type="Proteomes" id="UP000663067"/>
    </source>
</evidence>
<dbReference type="EMBL" id="CP071591">
    <property type="protein sequence ID" value="QSY57728.1"/>
    <property type="molecule type" value="Genomic_DNA"/>
</dbReference>
<name>A0ABX7S280_9BIFI</name>
<proteinExistence type="predicted"/>
<evidence type="ECO:0000256" key="1">
    <source>
        <dbReference type="SAM" id="MobiDB-lite"/>
    </source>
</evidence>
<gene>
    <name evidence="2" type="ORF">BLI708_11140</name>
</gene>
<feature type="region of interest" description="Disordered" evidence="1">
    <location>
        <begin position="1"/>
        <end position="26"/>
    </location>
</feature>